<reference evidence="9 10" key="1">
    <citation type="submission" date="2021-09" db="EMBL/GenBank/DDBJ databases">
        <title>Genomic insights and catalytic innovation underlie evolution of tropane alkaloids biosynthesis.</title>
        <authorList>
            <person name="Wang Y.-J."/>
            <person name="Tian T."/>
            <person name="Huang J.-P."/>
            <person name="Huang S.-X."/>
        </authorList>
    </citation>
    <scope>NUCLEOTIDE SEQUENCE [LARGE SCALE GENOMIC DNA]</scope>
    <source>
        <strain evidence="9">KIB-2018</strain>
        <tissue evidence="9">Leaf</tissue>
    </source>
</reference>
<dbReference type="SUPFAM" id="SSF57667">
    <property type="entry name" value="beta-beta-alpha zinc fingers"/>
    <property type="match status" value="1"/>
</dbReference>
<dbReference type="PROSITE" id="PS50157">
    <property type="entry name" value="ZINC_FINGER_C2H2_2"/>
    <property type="match status" value="1"/>
</dbReference>
<evidence type="ECO:0000256" key="4">
    <source>
        <dbReference type="ARBA" id="ARBA00022833"/>
    </source>
</evidence>
<gene>
    <name evidence="9" type="ORF">K2173_017214</name>
</gene>
<keyword evidence="2" id="KW-0479">Metal-binding</keyword>
<dbReference type="GO" id="GO:0008270">
    <property type="term" value="F:zinc ion binding"/>
    <property type="evidence" value="ECO:0007669"/>
    <property type="project" value="UniProtKB-KW"/>
</dbReference>
<dbReference type="Gene3D" id="3.30.160.60">
    <property type="entry name" value="Classic Zinc Finger"/>
    <property type="match status" value="1"/>
</dbReference>
<dbReference type="GO" id="GO:0009788">
    <property type="term" value="P:negative regulation of abscisic acid-activated signaling pathway"/>
    <property type="evidence" value="ECO:0007669"/>
    <property type="project" value="InterPro"/>
</dbReference>
<protein>
    <recommendedName>
        <fullName evidence="8">C2H2-type domain-containing protein</fullName>
    </recommendedName>
</protein>
<dbReference type="PANTHER" id="PTHR47287">
    <property type="entry name" value="C2H2 AND C2HC ZINC FINGERS SUPERFAMILY PROTEIN"/>
    <property type="match status" value="1"/>
</dbReference>
<dbReference type="GO" id="GO:0005634">
    <property type="term" value="C:nucleus"/>
    <property type="evidence" value="ECO:0007669"/>
    <property type="project" value="UniProtKB-SubCell"/>
</dbReference>
<comment type="caution">
    <text evidence="9">The sequence shown here is derived from an EMBL/GenBank/DDBJ whole genome shotgun (WGS) entry which is preliminary data.</text>
</comment>
<keyword evidence="10" id="KW-1185">Reference proteome</keyword>
<feature type="compositionally biased region" description="Low complexity" evidence="7">
    <location>
        <begin position="15"/>
        <end position="26"/>
    </location>
</feature>
<feature type="compositionally biased region" description="Polar residues" evidence="7">
    <location>
        <begin position="27"/>
        <end position="43"/>
    </location>
</feature>
<organism evidence="9 10">
    <name type="scientific">Erythroxylum novogranatense</name>
    <dbReference type="NCBI Taxonomy" id="1862640"/>
    <lineage>
        <taxon>Eukaryota</taxon>
        <taxon>Viridiplantae</taxon>
        <taxon>Streptophyta</taxon>
        <taxon>Embryophyta</taxon>
        <taxon>Tracheophyta</taxon>
        <taxon>Spermatophyta</taxon>
        <taxon>Magnoliopsida</taxon>
        <taxon>eudicotyledons</taxon>
        <taxon>Gunneridae</taxon>
        <taxon>Pentapetalae</taxon>
        <taxon>rosids</taxon>
        <taxon>fabids</taxon>
        <taxon>Malpighiales</taxon>
        <taxon>Erythroxylaceae</taxon>
        <taxon>Erythroxylum</taxon>
    </lineage>
</organism>
<sequence length="246" mass="26646">MVRRDSTLEFENESEVSSNVASNVSVQEPSPDQSKDSNTPSSLTDAARLQQNQVPISLDLSLNFRSNDTGPKSVGDVGSEVVASNPASSIPRVFSCNYCRRKFYSSQALGGHQNAHKRERTLAKRAMRMGIITDRYTSLASLPLHGSAYRSLGIKAHAAMHNSVIASARSPSARSGARFDQGYYGVPMFMEEEDVTLYWPGSFRQVNGALGSNLGEESTQSLDLNLIATTSTPKPEASAPDLTLKL</sequence>
<evidence type="ECO:0000256" key="1">
    <source>
        <dbReference type="ARBA" id="ARBA00004123"/>
    </source>
</evidence>
<keyword evidence="3 6" id="KW-0863">Zinc-finger</keyword>
<dbReference type="Proteomes" id="UP001159364">
    <property type="component" value="Linkage Group LG01"/>
</dbReference>
<dbReference type="PANTHER" id="PTHR47287:SF18">
    <property type="entry name" value="TRANSCRIPTION FACTOR C2H2 FAMILY"/>
    <property type="match status" value="1"/>
</dbReference>
<keyword evidence="5" id="KW-0539">Nucleus</keyword>
<name>A0AAV8UAC3_9ROSI</name>
<dbReference type="FunFam" id="3.30.160.60:FF:001366">
    <property type="entry name" value="Zinc finger protein 2"/>
    <property type="match status" value="1"/>
</dbReference>
<dbReference type="InterPro" id="IPR013087">
    <property type="entry name" value="Znf_C2H2_type"/>
</dbReference>
<dbReference type="PROSITE" id="PS00028">
    <property type="entry name" value="ZINC_FINGER_C2H2_1"/>
    <property type="match status" value="1"/>
</dbReference>
<evidence type="ECO:0000256" key="6">
    <source>
        <dbReference type="PROSITE-ProRule" id="PRU00042"/>
    </source>
</evidence>
<evidence type="ECO:0000313" key="9">
    <source>
        <dbReference type="EMBL" id="KAJ8774768.1"/>
    </source>
</evidence>
<dbReference type="InterPro" id="IPR036236">
    <property type="entry name" value="Znf_C2H2_sf"/>
</dbReference>
<dbReference type="InterPro" id="IPR044246">
    <property type="entry name" value="ZFP3-like"/>
</dbReference>
<dbReference type="AlphaFoldDB" id="A0AAV8UAC3"/>
<evidence type="ECO:0000313" key="10">
    <source>
        <dbReference type="Proteomes" id="UP001159364"/>
    </source>
</evidence>
<feature type="region of interest" description="Disordered" evidence="7">
    <location>
        <begin position="1"/>
        <end position="43"/>
    </location>
</feature>
<keyword evidence="4" id="KW-0862">Zinc</keyword>
<proteinExistence type="predicted"/>
<comment type="subcellular location">
    <subcellularLocation>
        <location evidence="1">Nucleus</location>
    </subcellularLocation>
</comment>
<feature type="domain" description="C2H2-type" evidence="8">
    <location>
        <begin position="94"/>
        <end position="121"/>
    </location>
</feature>
<accession>A0AAV8UAC3</accession>
<evidence type="ECO:0000256" key="3">
    <source>
        <dbReference type="ARBA" id="ARBA00022771"/>
    </source>
</evidence>
<dbReference type="EMBL" id="JAIWQS010000001">
    <property type="protein sequence ID" value="KAJ8774768.1"/>
    <property type="molecule type" value="Genomic_DNA"/>
</dbReference>
<evidence type="ECO:0000256" key="5">
    <source>
        <dbReference type="ARBA" id="ARBA00023242"/>
    </source>
</evidence>
<evidence type="ECO:0000259" key="8">
    <source>
        <dbReference type="PROSITE" id="PS50157"/>
    </source>
</evidence>
<evidence type="ECO:0000256" key="7">
    <source>
        <dbReference type="SAM" id="MobiDB-lite"/>
    </source>
</evidence>
<evidence type="ECO:0000256" key="2">
    <source>
        <dbReference type="ARBA" id="ARBA00022723"/>
    </source>
</evidence>